<dbReference type="InterPro" id="IPR006683">
    <property type="entry name" value="Thioestr_dom"/>
</dbReference>
<dbReference type="CDD" id="cd03443">
    <property type="entry name" value="PaaI_thioesterase"/>
    <property type="match status" value="1"/>
</dbReference>
<dbReference type="InterPro" id="IPR003736">
    <property type="entry name" value="PAAI_dom"/>
</dbReference>
<dbReference type="GO" id="GO:0016787">
    <property type="term" value="F:hydrolase activity"/>
    <property type="evidence" value="ECO:0007669"/>
    <property type="project" value="UniProtKB-KW"/>
</dbReference>
<protein>
    <recommendedName>
        <fullName evidence="2">Thioesterase domain-containing protein</fullName>
    </recommendedName>
</protein>
<sequence>MSRTQLEWNESQVFEFLDEEFPQIFEGGRKYGITSLEPDHLVLAFTAGQGQMRPGGTVSGPAQMELADLAVYFLLLAHHGEVARLCVTTSLHCSFLRKPRAGELVCEVKLIKHGRTLTVADVNINSAEGAMLAHLELTYYTGNLDA</sequence>
<accession>A0A3B0SVD4</accession>
<feature type="domain" description="Thioesterase" evidence="2">
    <location>
        <begin position="55"/>
        <end position="129"/>
    </location>
</feature>
<evidence type="ECO:0000259" key="2">
    <source>
        <dbReference type="Pfam" id="PF03061"/>
    </source>
</evidence>
<keyword evidence="1" id="KW-0378">Hydrolase</keyword>
<dbReference type="EMBL" id="UOEC01000176">
    <property type="protein sequence ID" value="VAW00454.1"/>
    <property type="molecule type" value="Genomic_DNA"/>
</dbReference>
<evidence type="ECO:0000256" key="1">
    <source>
        <dbReference type="ARBA" id="ARBA00022801"/>
    </source>
</evidence>
<organism evidence="3">
    <name type="scientific">hydrothermal vent metagenome</name>
    <dbReference type="NCBI Taxonomy" id="652676"/>
    <lineage>
        <taxon>unclassified sequences</taxon>
        <taxon>metagenomes</taxon>
        <taxon>ecological metagenomes</taxon>
    </lineage>
</organism>
<reference evidence="3" key="1">
    <citation type="submission" date="2018-06" db="EMBL/GenBank/DDBJ databases">
        <authorList>
            <person name="Zhirakovskaya E."/>
        </authorList>
    </citation>
    <scope>NUCLEOTIDE SEQUENCE</scope>
</reference>
<name>A0A3B0SVD4_9ZZZZ</name>
<dbReference type="NCBIfam" id="TIGR00369">
    <property type="entry name" value="unchar_dom_1"/>
    <property type="match status" value="1"/>
</dbReference>
<dbReference type="InterPro" id="IPR029069">
    <property type="entry name" value="HotDog_dom_sf"/>
</dbReference>
<proteinExistence type="predicted"/>
<dbReference type="AlphaFoldDB" id="A0A3B0SVD4"/>
<evidence type="ECO:0000313" key="3">
    <source>
        <dbReference type="EMBL" id="VAW00454.1"/>
    </source>
</evidence>
<dbReference type="Gene3D" id="3.10.129.10">
    <property type="entry name" value="Hotdog Thioesterase"/>
    <property type="match status" value="1"/>
</dbReference>
<dbReference type="Pfam" id="PF03061">
    <property type="entry name" value="4HBT"/>
    <property type="match status" value="1"/>
</dbReference>
<gene>
    <name evidence="3" type="ORF">MNBD_ALPHA08-2090</name>
</gene>
<dbReference type="SUPFAM" id="SSF54637">
    <property type="entry name" value="Thioesterase/thiol ester dehydrase-isomerase"/>
    <property type="match status" value="1"/>
</dbReference>